<comment type="subcellular location">
    <subcellularLocation>
        <location evidence="2">Cell envelope</location>
    </subcellularLocation>
</comment>
<dbReference type="InterPro" id="IPR012286">
    <property type="entry name" value="Tetrahaem_cytochrome"/>
</dbReference>
<evidence type="ECO:0000256" key="9">
    <source>
        <dbReference type="ARBA" id="ARBA00022837"/>
    </source>
</evidence>
<comment type="catalytic activity">
    <reaction evidence="13">
        <text>6 Fe(III)-[cytochrome c] + NH4(+) + 2 H2O = 6 Fe(II)-[cytochrome c] + nitrite + 8 H(+)</text>
        <dbReference type="Rhea" id="RHEA:13089"/>
        <dbReference type="Rhea" id="RHEA-COMP:10350"/>
        <dbReference type="Rhea" id="RHEA-COMP:14399"/>
        <dbReference type="ChEBI" id="CHEBI:15377"/>
        <dbReference type="ChEBI" id="CHEBI:15378"/>
        <dbReference type="ChEBI" id="CHEBI:16301"/>
        <dbReference type="ChEBI" id="CHEBI:28938"/>
        <dbReference type="ChEBI" id="CHEBI:29033"/>
        <dbReference type="ChEBI" id="CHEBI:29034"/>
        <dbReference type="EC" id="1.7.2.2"/>
    </reaction>
</comment>
<proteinExistence type="inferred from homology"/>
<keyword evidence="9" id="KW-0106">Calcium</keyword>
<evidence type="ECO:0000256" key="13">
    <source>
        <dbReference type="ARBA" id="ARBA00049131"/>
    </source>
</evidence>
<accession>A0A5C6AU69</accession>
<dbReference type="PANTHER" id="PTHR30633">
    <property type="entry name" value="CYTOCHROME C-552 RESPIRATORY NITRITE REDUCTASE"/>
    <property type="match status" value="1"/>
</dbReference>
<comment type="similarity">
    <text evidence="3">Belongs to the cytochrome c-552 family.</text>
</comment>
<evidence type="ECO:0000313" key="18">
    <source>
        <dbReference type="Proteomes" id="UP000320176"/>
    </source>
</evidence>
<protein>
    <recommendedName>
        <fullName evidence="4">nitrite reductase (cytochrome; ammonia-forming)</fullName>
        <ecNumber evidence="4">1.7.2.2</ecNumber>
    </recommendedName>
</protein>
<dbReference type="GO" id="GO:0020037">
    <property type="term" value="F:heme binding"/>
    <property type="evidence" value="ECO:0007669"/>
    <property type="project" value="TreeGrafter"/>
</dbReference>
<evidence type="ECO:0000256" key="4">
    <source>
        <dbReference type="ARBA" id="ARBA00011887"/>
    </source>
</evidence>
<feature type="domain" description="Tetrahaem cytochrome" evidence="16">
    <location>
        <begin position="79"/>
        <end position="175"/>
    </location>
</feature>
<evidence type="ECO:0000256" key="8">
    <source>
        <dbReference type="ARBA" id="ARBA00022729"/>
    </source>
</evidence>
<dbReference type="GO" id="GO:0030288">
    <property type="term" value="C:outer membrane-bounded periplasmic space"/>
    <property type="evidence" value="ECO:0007669"/>
    <property type="project" value="TreeGrafter"/>
</dbReference>
<evidence type="ECO:0000256" key="14">
    <source>
        <dbReference type="SAM" id="MobiDB-lite"/>
    </source>
</evidence>
<keyword evidence="12" id="KW-0408">Iron</keyword>
<keyword evidence="10" id="KW-0249">Electron transport</keyword>
<keyword evidence="6" id="KW-0349">Heme</keyword>
<keyword evidence="15" id="KW-0472">Membrane</keyword>
<dbReference type="GO" id="GO:0046872">
    <property type="term" value="F:metal ion binding"/>
    <property type="evidence" value="ECO:0007669"/>
    <property type="project" value="UniProtKB-KW"/>
</dbReference>
<dbReference type="Proteomes" id="UP000320176">
    <property type="component" value="Unassembled WGS sequence"/>
</dbReference>
<dbReference type="OrthoDB" id="234670at2"/>
<dbReference type="RefSeq" id="WP_146521201.1">
    <property type="nucleotide sequence ID" value="NZ_CP151726.1"/>
</dbReference>
<feature type="transmembrane region" description="Helical" evidence="15">
    <location>
        <begin position="41"/>
        <end position="60"/>
    </location>
</feature>
<dbReference type="EMBL" id="SJPN01000004">
    <property type="protein sequence ID" value="TWU02981.1"/>
    <property type="molecule type" value="Genomic_DNA"/>
</dbReference>
<evidence type="ECO:0000313" key="17">
    <source>
        <dbReference type="EMBL" id="TWU02981.1"/>
    </source>
</evidence>
<keyword evidence="15" id="KW-1133">Transmembrane helix</keyword>
<dbReference type="PANTHER" id="PTHR30633:SF0">
    <property type="entry name" value="CYTOCHROME C-552"/>
    <property type="match status" value="1"/>
</dbReference>
<dbReference type="Gene3D" id="1.10.1130.10">
    <property type="entry name" value="Flavocytochrome C3, Chain A"/>
    <property type="match status" value="3"/>
</dbReference>
<name>A0A5C6AU69_9BACT</name>
<evidence type="ECO:0000256" key="12">
    <source>
        <dbReference type="ARBA" id="ARBA00023004"/>
    </source>
</evidence>
<feature type="domain" description="Tetrahaem cytochrome" evidence="16">
    <location>
        <begin position="270"/>
        <end position="367"/>
    </location>
</feature>
<evidence type="ECO:0000256" key="11">
    <source>
        <dbReference type="ARBA" id="ARBA00023002"/>
    </source>
</evidence>
<dbReference type="InterPro" id="IPR003321">
    <property type="entry name" value="Cyt_c552"/>
</dbReference>
<keyword evidence="8" id="KW-0732">Signal</keyword>
<evidence type="ECO:0000256" key="5">
    <source>
        <dbReference type="ARBA" id="ARBA00022448"/>
    </source>
</evidence>
<dbReference type="AlphaFoldDB" id="A0A5C6AU69"/>
<dbReference type="Pfam" id="PF14537">
    <property type="entry name" value="Cytochrom_c3_2"/>
    <property type="match status" value="2"/>
</dbReference>
<comment type="caution">
    <text evidence="17">The sequence shown here is derived from an EMBL/GenBank/DDBJ whole genome shotgun (WGS) entry which is preliminary data.</text>
</comment>
<keyword evidence="5" id="KW-0813">Transport</keyword>
<evidence type="ECO:0000256" key="3">
    <source>
        <dbReference type="ARBA" id="ARBA00009288"/>
    </source>
</evidence>
<reference evidence="17 18" key="1">
    <citation type="submission" date="2019-02" db="EMBL/GenBank/DDBJ databases">
        <title>Deep-cultivation of Planctomycetes and their phenomic and genomic characterization uncovers novel biology.</title>
        <authorList>
            <person name="Wiegand S."/>
            <person name="Jogler M."/>
            <person name="Boedeker C."/>
            <person name="Pinto D."/>
            <person name="Vollmers J."/>
            <person name="Rivas-Marin E."/>
            <person name="Kohn T."/>
            <person name="Peeters S.H."/>
            <person name="Heuer A."/>
            <person name="Rast P."/>
            <person name="Oberbeckmann S."/>
            <person name="Bunk B."/>
            <person name="Jeske O."/>
            <person name="Meyerdierks A."/>
            <person name="Storesund J.E."/>
            <person name="Kallscheuer N."/>
            <person name="Luecker S."/>
            <person name="Lage O.M."/>
            <person name="Pohl T."/>
            <person name="Merkel B.J."/>
            <person name="Hornburger P."/>
            <person name="Mueller R.-W."/>
            <person name="Bruemmer F."/>
            <person name="Labrenz M."/>
            <person name="Spormann A.M."/>
            <person name="Op Den Camp H."/>
            <person name="Overmann J."/>
            <person name="Amann R."/>
            <person name="Jetten M.S.M."/>
            <person name="Mascher T."/>
            <person name="Medema M.H."/>
            <person name="Devos D.P."/>
            <person name="Kaster A.-K."/>
            <person name="Ovreas L."/>
            <person name="Rohde M."/>
            <person name="Galperin M.Y."/>
            <person name="Jogler C."/>
        </authorList>
    </citation>
    <scope>NUCLEOTIDE SEQUENCE [LARGE SCALE GENOMIC DNA]</scope>
    <source>
        <strain evidence="17 18">Pla52n</strain>
    </source>
</reference>
<comment type="cofactor">
    <cofactor evidence="1">
        <name>heme c</name>
        <dbReference type="ChEBI" id="CHEBI:61717"/>
    </cofactor>
</comment>
<evidence type="ECO:0000256" key="1">
    <source>
        <dbReference type="ARBA" id="ARBA00001926"/>
    </source>
</evidence>
<evidence type="ECO:0000259" key="16">
    <source>
        <dbReference type="Pfam" id="PF14537"/>
    </source>
</evidence>
<sequence length="490" mass="53767">MTTPNQTPEDRESLPVGDSNCETATDSVVNSTANTGHRTAWVTWAALSAGVIGVFLYGIYVPASQIQSAMLPGETTHGHHQIELACNVCHSPKADPSDHDAANVMQNACIECHGQQLQDANDTHPAKKFNDPVNAEKLLVLNAQDCLTCHREHVPEQTQPMGLTMPSDYCWHCHQDVAQSRPSHQAMAFDSCATAGCHNYHDNRALYEKFLDDHHGEPDLIDQGRVPRRDIITPWQQNHPERHALDQNASDAPDTVSATNAILNDWADTAHASAGVNCTDCHQIDSLWSDSVSMQQCETCHQRQVETFQTGKHGMRLAAGLSPMKPELARLPMHSGAAHRELNCSACHSGHRFDTQFAAVQACLSCHADSHSLAYQGSAHAELWSAETMGEAAAGSGVSCATCHLPRLNDGDSVWVNHDQNAGLRPSETMARQVCLHCHSLEYSLSALSDPHLLRNCFSSPVIVRTKSVEMAHQWFESKKRSRTRRSPTP</sequence>
<evidence type="ECO:0000256" key="6">
    <source>
        <dbReference type="ARBA" id="ARBA00022617"/>
    </source>
</evidence>
<dbReference type="SUPFAM" id="SSF48695">
    <property type="entry name" value="Multiheme cytochromes"/>
    <property type="match status" value="1"/>
</dbReference>
<evidence type="ECO:0000256" key="7">
    <source>
        <dbReference type="ARBA" id="ARBA00022723"/>
    </source>
</evidence>
<feature type="region of interest" description="Disordered" evidence="14">
    <location>
        <begin position="1"/>
        <end position="24"/>
    </location>
</feature>
<evidence type="ECO:0000256" key="10">
    <source>
        <dbReference type="ARBA" id="ARBA00022982"/>
    </source>
</evidence>
<dbReference type="GO" id="GO:0019645">
    <property type="term" value="P:anaerobic electron transport chain"/>
    <property type="evidence" value="ECO:0007669"/>
    <property type="project" value="TreeGrafter"/>
</dbReference>
<dbReference type="GO" id="GO:0042279">
    <property type="term" value="F:nitrite reductase (cytochrome, ammonia-forming) activity"/>
    <property type="evidence" value="ECO:0007669"/>
    <property type="project" value="UniProtKB-EC"/>
</dbReference>
<dbReference type="EC" id="1.7.2.2" evidence="4"/>
<dbReference type="InterPro" id="IPR036280">
    <property type="entry name" value="Multihaem_cyt_sf"/>
</dbReference>
<keyword evidence="15" id="KW-0812">Transmembrane</keyword>
<evidence type="ECO:0000256" key="2">
    <source>
        <dbReference type="ARBA" id="ARBA00004196"/>
    </source>
</evidence>
<gene>
    <name evidence="17" type="ORF">Pla52n_40700</name>
</gene>
<keyword evidence="11" id="KW-0560">Oxidoreductase</keyword>
<keyword evidence="7" id="KW-0479">Metal-binding</keyword>
<organism evidence="17 18">
    <name type="scientific">Stieleria varia</name>
    <dbReference type="NCBI Taxonomy" id="2528005"/>
    <lineage>
        <taxon>Bacteria</taxon>
        <taxon>Pseudomonadati</taxon>
        <taxon>Planctomycetota</taxon>
        <taxon>Planctomycetia</taxon>
        <taxon>Pirellulales</taxon>
        <taxon>Pirellulaceae</taxon>
        <taxon>Stieleria</taxon>
    </lineage>
</organism>
<evidence type="ECO:0000256" key="15">
    <source>
        <dbReference type="SAM" id="Phobius"/>
    </source>
</evidence>
<keyword evidence="18" id="KW-1185">Reference proteome</keyword>